<gene>
    <name evidence="1" type="ORF">IOD40_04690</name>
</gene>
<sequence length="53" mass="5466">MAKASRDQIGAAPLFPAPFGGKPINKCFTAATRGHIFNFAFAATKDSGNPAKG</sequence>
<keyword evidence="2" id="KW-1185">Reference proteome</keyword>
<comment type="caution">
    <text evidence="1">The sequence shown here is derived from an EMBL/GenBank/DDBJ whole genome shotgun (WGS) entry which is preliminary data.</text>
</comment>
<reference evidence="1 2" key="1">
    <citation type="submission" date="2020-10" db="EMBL/GenBank/DDBJ databases">
        <title>Aquamicrobium zhengzhouensis sp. nov., a exopolysaccharide producing bacterium isolated from farmland soil.</title>
        <authorList>
            <person name="Wang X."/>
        </authorList>
    </citation>
    <scope>NUCLEOTIDE SEQUENCE [LARGE SCALE GENOMIC DNA]</scope>
    <source>
        <strain evidence="2">cd-1</strain>
    </source>
</reference>
<evidence type="ECO:0000313" key="1">
    <source>
        <dbReference type="EMBL" id="MBI1619961.1"/>
    </source>
</evidence>
<proteinExistence type="predicted"/>
<organism evidence="1 2">
    <name type="scientific">Aquamicrobium zhengzhouense</name>
    <dbReference type="NCBI Taxonomy" id="2781738"/>
    <lineage>
        <taxon>Bacteria</taxon>
        <taxon>Pseudomonadati</taxon>
        <taxon>Pseudomonadota</taxon>
        <taxon>Alphaproteobacteria</taxon>
        <taxon>Hyphomicrobiales</taxon>
        <taxon>Phyllobacteriaceae</taxon>
        <taxon>Aquamicrobium</taxon>
    </lineage>
</organism>
<dbReference type="RefSeq" id="WP_198474810.1">
    <property type="nucleotide sequence ID" value="NZ_JADGMQ010000002.1"/>
</dbReference>
<accession>A0ABS0SB75</accession>
<evidence type="ECO:0000313" key="2">
    <source>
        <dbReference type="Proteomes" id="UP000601789"/>
    </source>
</evidence>
<name>A0ABS0SB75_9HYPH</name>
<dbReference type="EMBL" id="JADGMQ010000002">
    <property type="protein sequence ID" value="MBI1619961.1"/>
    <property type="molecule type" value="Genomic_DNA"/>
</dbReference>
<dbReference type="Proteomes" id="UP000601789">
    <property type="component" value="Unassembled WGS sequence"/>
</dbReference>
<protein>
    <submittedName>
        <fullName evidence="1">Uncharacterized protein</fullName>
    </submittedName>
</protein>